<accession>A0A0F9NI11</accession>
<comment type="caution">
    <text evidence="2">The sequence shown here is derived from an EMBL/GenBank/DDBJ whole genome shotgun (WGS) entry which is preliminary data.</text>
</comment>
<proteinExistence type="predicted"/>
<gene>
    <name evidence="2" type="ORF">LCGC14_1024780</name>
</gene>
<reference evidence="2" key="1">
    <citation type="journal article" date="2015" name="Nature">
        <title>Complex archaea that bridge the gap between prokaryotes and eukaryotes.</title>
        <authorList>
            <person name="Spang A."/>
            <person name="Saw J.H."/>
            <person name="Jorgensen S.L."/>
            <person name="Zaremba-Niedzwiedzka K."/>
            <person name="Martijn J."/>
            <person name="Lind A.E."/>
            <person name="van Eijk R."/>
            <person name="Schleper C."/>
            <person name="Guy L."/>
            <person name="Ettema T.J."/>
        </authorList>
    </citation>
    <scope>NUCLEOTIDE SEQUENCE</scope>
</reference>
<protein>
    <recommendedName>
        <fullName evidence="3">ParB/Sulfiredoxin domain-containing protein</fullName>
    </recommendedName>
</protein>
<evidence type="ECO:0000256" key="1">
    <source>
        <dbReference type="SAM" id="MobiDB-lite"/>
    </source>
</evidence>
<evidence type="ECO:0000313" key="2">
    <source>
        <dbReference type="EMBL" id="KKN11617.1"/>
    </source>
</evidence>
<feature type="region of interest" description="Disordered" evidence="1">
    <location>
        <begin position="110"/>
        <end position="131"/>
    </location>
</feature>
<dbReference type="AlphaFoldDB" id="A0A0F9NI11"/>
<organism evidence="2">
    <name type="scientific">marine sediment metagenome</name>
    <dbReference type="NCBI Taxonomy" id="412755"/>
    <lineage>
        <taxon>unclassified sequences</taxon>
        <taxon>metagenomes</taxon>
        <taxon>ecological metagenomes</taxon>
    </lineage>
</organism>
<evidence type="ECO:0008006" key="3">
    <source>
        <dbReference type="Google" id="ProtNLM"/>
    </source>
</evidence>
<dbReference type="EMBL" id="LAZR01004117">
    <property type="protein sequence ID" value="KKN11617.1"/>
    <property type="molecule type" value="Genomic_DNA"/>
</dbReference>
<name>A0A0F9NI11_9ZZZZ</name>
<sequence length="286" mass="31858">MATLKEPTIDEEFAALLPALTDEEREGLRVLLIEQGWLGTIKVWKGIVLDGRHRLDICKKYGIHYKTEEVKLPDRDAAKAWIIRHARGQRNLTPDQQSYLRGQQLLLEKKPEGRPSKQLPQNEGVTAERLAEEHQVSRATIERDAMFACDVNLIFDKAGPKAKQDVLSGGLELTKKDVAAIAQLPPAKLKKAIEGGKDAVKKAVAPAKAKPEVDYPVSAKFLNWLGSLSAFHTSLRTQHKTIAALLKTKGWQKSETTYAAELLDAVTHSLTTLNKEMQEHVKHNGK</sequence>